<feature type="non-terminal residue" evidence="5">
    <location>
        <position position="1"/>
    </location>
</feature>
<dbReference type="GeneID" id="20678153"/>
<keyword evidence="1" id="KW-0285">Flavoprotein</keyword>
<sequence>ATCDILIGADSIKSMVRMFMLQEQAGRAEQHGELAEAADLRNPVQPRWSGVITNKTTGECHRRNTTDGRDHETVTQYGTLVDEHELRFLQHIVAYPISHRKFINFAAFDTDHTKEDSFYGESWIRVSNSREIVDLFRDWEPEVKQLCIRSRKVNRWTMNVVRTLPSYASGRVAILGDAARAMTSIQAAGVGQAIEDAWIRSALLSHPLTTLNSVVQVLQIYSRIRLPLASQVAEGSRRNSMYFCTEGVRRRYLRG</sequence>
<dbReference type="InParanoid" id="W4K089"/>
<dbReference type="KEGG" id="hir:HETIRDRAFT_50705"/>
<dbReference type="SUPFAM" id="SSF51905">
    <property type="entry name" value="FAD/NAD(P)-binding domain"/>
    <property type="match status" value="1"/>
</dbReference>
<dbReference type="EMBL" id="KI925461">
    <property type="protein sequence ID" value="ETW78521.1"/>
    <property type="molecule type" value="Genomic_DNA"/>
</dbReference>
<name>W4K089_HETIT</name>
<proteinExistence type="predicted"/>
<dbReference type="PANTHER" id="PTHR46720:SF3">
    <property type="entry name" value="FAD-BINDING DOMAIN-CONTAINING PROTEIN-RELATED"/>
    <property type="match status" value="1"/>
</dbReference>
<reference evidence="5 6" key="1">
    <citation type="journal article" date="2012" name="New Phytol.">
        <title>Insight into trade-off between wood decay and parasitism from the genome of a fungal forest pathogen.</title>
        <authorList>
            <person name="Olson A."/>
            <person name="Aerts A."/>
            <person name="Asiegbu F."/>
            <person name="Belbahri L."/>
            <person name="Bouzid O."/>
            <person name="Broberg A."/>
            <person name="Canback B."/>
            <person name="Coutinho P.M."/>
            <person name="Cullen D."/>
            <person name="Dalman K."/>
            <person name="Deflorio G."/>
            <person name="van Diepen L.T."/>
            <person name="Dunand C."/>
            <person name="Duplessis S."/>
            <person name="Durling M."/>
            <person name="Gonthier P."/>
            <person name="Grimwood J."/>
            <person name="Fossdal C.G."/>
            <person name="Hansson D."/>
            <person name="Henrissat B."/>
            <person name="Hietala A."/>
            <person name="Himmelstrand K."/>
            <person name="Hoffmeister D."/>
            <person name="Hogberg N."/>
            <person name="James T.Y."/>
            <person name="Karlsson M."/>
            <person name="Kohler A."/>
            <person name="Kues U."/>
            <person name="Lee Y.H."/>
            <person name="Lin Y.C."/>
            <person name="Lind M."/>
            <person name="Lindquist E."/>
            <person name="Lombard V."/>
            <person name="Lucas S."/>
            <person name="Lunden K."/>
            <person name="Morin E."/>
            <person name="Murat C."/>
            <person name="Park J."/>
            <person name="Raffaello T."/>
            <person name="Rouze P."/>
            <person name="Salamov A."/>
            <person name="Schmutz J."/>
            <person name="Solheim H."/>
            <person name="Stahlberg J."/>
            <person name="Velez H."/>
            <person name="de Vries R.P."/>
            <person name="Wiebenga A."/>
            <person name="Woodward S."/>
            <person name="Yakovlev I."/>
            <person name="Garbelotto M."/>
            <person name="Martin F."/>
            <person name="Grigoriev I.V."/>
            <person name="Stenlid J."/>
        </authorList>
    </citation>
    <scope>NUCLEOTIDE SEQUENCE [LARGE SCALE GENOMIC DNA]</scope>
    <source>
        <strain evidence="5 6">TC 32-1</strain>
    </source>
</reference>
<evidence type="ECO:0000256" key="1">
    <source>
        <dbReference type="ARBA" id="ARBA00022630"/>
    </source>
</evidence>
<evidence type="ECO:0000313" key="5">
    <source>
        <dbReference type="EMBL" id="ETW78521.1"/>
    </source>
</evidence>
<dbReference type="Gene3D" id="3.50.50.60">
    <property type="entry name" value="FAD/NAD(P)-binding domain"/>
    <property type="match status" value="1"/>
</dbReference>
<dbReference type="STRING" id="747525.W4K089"/>
<dbReference type="GO" id="GO:0016491">
    <property type="term" value="F:oxidoreductase activity"/>
    <property type="evidence" value="ECO:0007669"/>
    <property type="project" value="UniProtKB-KW"/>
</dbReference>
<dbReference type="AlphaFoldDB" id="W4K089"/>
<keyword evidence="3" id="KW-0560">Oxidoreductase</keyword>
<dbReference type="GO" id="GO:0044550">
    <property type="term" value="P:secondary metabolite biosynthetic process"/>
    <property type="evidence" value="ECO:0007669"/>
    <property type="project" value="TreeGrafter"/>
</dbReference>
<keyword evidence="6" id="KW-1185">Reference proteome</keyword>
<dbReference type="Pfam" id="PF01494">
    <property type="entry name" value="FAD_binding_3"/>
    <property type="match status" value="1"/>
</dbReference>
<accession>W4K089</accession>
<dbReference type="InterPro" id="IPR036188">
    <property type="entry name" value="FAD/NAD-bd_sf"/>
</dbReference>
<feature type="domain" description="FAD-binding" evidence="4">
    <location>
        <begin position="148"/>
        <end position="234"/>
    </location>
</feature>
<dbReference type="SUPFAM" id="SSF54373">
    <property type="entry name" value="FAD-linked reductases, C-terminal domain"/>
    <property type="match status" value="1"/>
</dbReference>
<dbReference type="InterPro" id="IPR051104">
    <property type="entry name" value="FAD_monoxygenase"/>
</dbReference>
<evidence type="ECO:0000313" key="6">
    <source>
        <dbReference type="Proteomes" id="UP000030671"/>
    </source>
</evidence>
<evidence type="ECO:0000256" key="2">
    <source>
        <dbReference type="ARBA" id="ARBA00022827"/>
    </source>
</evidence>
<organism evidence="5 6">
    <name type="scientific">Heterobasidion irregulare (strain TC 32-1)</name>
    <dbReference type="NCBI Taxonomy" id="747525"/>
    <lineage>
        <taxon>Eukaryota</taxon>
        <taxon>Fungi</taxon>
        <taxon>Dikarya</taxon>
        <taxon>Basidiomycota</taxon>
        <taxon>Agaricomycotina</taxon>
        <taxon>Agaricomycetes</taxon>
        <taxon>Russulales</taxon>
        <taxon>Bondarzewiaceae</taxon>
        <taxon>Heterobasidion</taxon>
        <taxon>Heterobasidion annosum species complex</taxon>
    </lineage>
</organism>
<dbReference type="OrthoDB" id="417877at2759"/>
<dbReference type="RefSeq" id="XP_009548788.1">
    <property type="nucleotide sequence ID" value="XM_009550493.1"/>
</dbReference>
<evidence type="ECO:0000259" key="4">
    <source>
        <dbReference type="Pfam" id="PF01494"/>
    </source>
</evidence>
<dbReference type="Proteomes" id="UP000030671">
    <property type="component" value="Unassembled WGS sequence"/>
</dbReference>
<protein>
    <recommendedName>
        <fullName evidence="4">FAD-binding domain-containing protein</fullName>
    </recommendedName>
</protein>
<dbReference type="PANTHER" id="PTHR46720">
    <property type="entry name" value="HYDROXYLASE, PUTATIVE (AFU_ORTHOLOGUE AFUA_3G01460)-RELATED"/>
    <property type="match status" value="1"/>
</dbReference>
<dbReference type="HOGENOM" id="CLU_009665_6_1_1"/>
<dbReference type="GO" id="GO:0071949">
    <property type="term" value="F:FAD binding"/>
    <property type="evidence" value="ECO:0007669"/>
    <property type="project" value="InterPro"/>
</dbReference>
<dbReference type="eggNOG" id="KOG2614">
    <property type="taxonomic scope" value="Eukaryota"/>
</dbReference>
<keyword evidence="2" id="KW-0274">FAD</keyword>
<gene>
    <name evidence="5" type="ORF">HETIRDRAFT_50705</name>
</gene>
<evidence type="ECO:0000256" key="3">
    <source>
        <dbReference type="ARBA" id="ARBA00023002"/>
    </source>
</evidence>
<dbReference type="InterPro" id="IPR002938">
    <property type="entry name" value="FAD-bd"/>
</dbReference>